<feature type="signal peptide" evidence="3">
    <location>
        <begin position="1"/>
        <end position="28"/>
    </location>
</feature>
<keyword evidence="6" id="KW-1185">Reference proteome</keyword>
<reference evidence="6" key="1">
    <citation type="journal article" date="2019" name="Int. J. Syst. Evol. Microbiol.">
        <title>The Global Catalogue of Microorganisms (GCM) 10K type strain sequencing project: providing services to taxonomists for standard genome sequencing and annotation.</title>
        <authorList>
            <consortium name="The Broad Institute Genomics Platform"/>
            <consortium name="The Broad Institute Genome Sequencing Center for Infectious Disease"/>
            <person name="Wu L."/>
            <person name="Ma J."/>
        </authorList>
    </citation>
    <scope>NUCLEOTIDE SEQUENCE [LARGE SCALE GENOMIC DNA]</scope>
    <source>
        <strain evidence="6">KCTC 22437</strain>
    </source>
</reference>
<dbReference type="InterPro" id="IPR002018">
    <property type="entry name" value="CarbesteraseB"/>
</dbReference>
<dbReference type="Pfam" id="PF00135">
    <property type="entry name" value="COesterase"/>
    <property type="match status" value="1"/>
</dbReference>
<keyword evidence="3" id="KW-0732">Signal</keyword>
<comment type="caution">
    <text evidence="5">The sequence shown here is derived from an EMBL/GenBank/DDBJ whole genome shotgun (WGS) entry which is preliminary data.</text>
</comment>
<dbReference type="InterPro" id="IPR019826">
    <property type="entry name" value="Carboxylesterase_B_AS"/>
</dbReference>
<dbReference type="PROSITE" id="PS51318">
    <property type="entry name" value="TAT"/>
    <property type="match status" value="1"/>
</dbReference>
<dbReference type="RefSeq" id="WP_377185862.1">
    <property type="nucleotide sequence ID" value="NZ_JBHUPD010000002.1"/>
</dbReference>
<organism evidence="5 6">
    <name type="scientific">Mucilaginibacter ximonensis</name>
    <dbReference type="NCBI Taxonomy" id="538021"/>
    <lineage>
        <taxon>Bacteria</taxon>
        <taxon>Pseudomonadati</taxon>
        <taxon>Bacteroidota</taxon>
        <taxon>Sphingobacteriia</taxon>
        <taxon>Sphingobacteriales</taxon>
        <taxon>Sphingobacteriaceae</taxon>
        <taxon>Mucilaginibacter</taxon>
    </lineage>
</organism>
<sequence>MTKNGRRQFLQKAGLLTTVAGLSYVAPAAATTTSAQKTEKAEEGGKVFASANNAVADTRYGKVRGYTRNQILTFKGIPYGAPTGGDNRFMPPERPKKWKDIRNCLVYGPICPQKPDSGWLAQEYGFLFQWIDGFQDEDCLRLNVWTPALDGKKRPVMFWIHGGAFSSGSSQEQPCYDGENLAKLGNVVVVSVNHRLNAYGFLDLSDYGSKYASSGNVGMLDIVFALQWVSKNIGNFGGDKDNVTIFGQSGGGSKVITLMAMPAAKGLFHRAISQSNSIVQMSTPAYARQITQLVLADLQITKDNIADLHKVNNERLQAALDTANQKLSSKVPADVGRAGLQPVVDGKILPVHPFDPTAPAISAGIPFMVGTCRNEASYSINNPSLENLDDTGLAIKLAERFGNKAGRMVQTLRTSHPNDKAVELYSYVSAQNSMAYLQASRKAAQNAAPTFLYMFAWHTPQLDGRPRSFHCSELPFAFANTDKAENYTGAIDEARALADKVANAWINFARHGDPNHGGLPQWPAFSDDNGAMMVFNNTCEVQHDPDGESRKMLTRIFYNKEV</sequence>
<dbReference type="EMBL" id="JBHUPD010000002">
    <property type="protein sequence ID" value="MFD2873286.1"/>
    <property type="molecule type" value="Genomic_DNA"/>
</dbReference>
<dbReference type="Gene3D" id="3.40.50.1820">
    <property type="entry name" value="alpha/beta hydrolase"/>
    <property type="match status" value="1"/>
</dbReference>
<dbReference type="InterPro" id="IPR006311">
    <property type="entry name" value="TAT_signal"/>
</dbReference>
<keyword evidence="2 3" id="KW-0378">Hydrolase</keyword>
<name>A0ABW5YEN5_9SPHI</name>
<evidence type="ECO:0000256" key="3">
    <source>
        <dbReference type="RuleBase" id="RU361235"/>
    </source>
</evidence>
<evidence type="ECO:0000313" key="5">
    <source>
        <dbReference type="EMBL" id="MFD2873286.1"/>
    </source>
</evidence>
<dbReference type="SUPFAM" id="SSF53474">
    <property type="entry name" value="alpha/beta-Hydrolases"/>
    <property type="match status" value="1"/>
</dbReference>
<dbReference type="EC" id="3.1.1.-" evidence="3"/>
<dbReference type="PROSITE" id="PS00122">
    <property type="entry name" value="CARBOXYLESTERASE_B_1"/>
    <property type="match status" value="1"/>
</dbReference>
<evidence type="ECO:0000256" key="1">
    <source>
        <dbReference type="ARBA" id="ARBA00005964"/>
    </source>
</evidence>
<accession>A0ABW5YEN5</accession>
<feature type="domain" description="Carboxylesterase type B" evidence="4">
    <location>
        <begin position="54"/>
        <end position="543"/>
    </location>
</feature>
<proteinExistence type="inferred from homology"/>
<dbReference type="PANTHER" id="PTHR11559">
    <property type="entry name" value="CARBOXYLESTERASE"/>
    <property type="match status" value="1"/>
</dbReference>
<feature type="chain" id="PRO_5044989825" description="Carboxylic ester hydrolase" evidence="3">
    <location>
        <begin position="29"/>
        <end position="562"/>
    </location>
</feature>
<evidence type="ECO:0000259" key="4">
    <source>
        <dbReference type="Pfam" id="PF00135"/>
    </source>
</evidence>
<evidence type="ECO:0000313" key="6">
    <source>
        <dbReference type="Proteomes" id="UP001597557"/>
    </source>
</evidence>
<protein>
    <recommendedName>
        <fullName evidence="3">Carboxylic ester hydrolase</fullName>
        <ecNumber evidence="3">3.1.1.-</ecNumber>
    </recommendedName>
</protein>
<dbReference type="Proteomes" id="UP001597557">
    <property type="component" value="Unassembled WGS sequence"/>
</dbReference>
<evidence type="ECO:0000256" key="2">
    <source>
        <dbReference type="ARBA" id="ARBA00022801"/>
    </source>
</evidence>
<comment type="similarity">
    <text evidence="1 3">Belongs to the type-B carboxylesterase/lipase family.</text>
</comment>
<dbReference type="InterPro" id="IPR050309">
    <property type="entry name" value="Type-B_Carboxylest/Lipase"/>
</dbReference>
<dbReference type="InterPro" id="IPR029058">
    <property type="entry name" value="AB_hydrolase_fold"/>
</dbReference>
<gene>
    <name evidence="5" type="ORF">ACFS5N_12450</name>
</gene>